<evidence type="ECO:0000313" key="1">
    <source>
        <dbReference type="EMBL" id="GJE93968.1"/>
    </source>
</evidence>
<dbReference type="AlphaFoldDB" id="A0A9P3GFI0"/>
<gene>
    <name evidence="1" type="ORF">PsYK624_101350</name>
</gene>
<dbReference type="EMBL" id="BPQB01000036">
    <property type="protein sequence ID" value="GJE93968.1"/>
    <property type="molecule type" value="Genomic_DNA"/>
</dbReference>
<name>A0A9P3GFI0_9APHY</name>
<organism evidence="1 2">
    <name type="scientific">Phanerochaete sordida</name>
    <dbReference type="NCBI Taxonomy" id="48140"/>
    <lineage>
        <taxon>Eukaryota</taxon>
        <taxon>Fungi</taxon>
        <taxon>Dikarya</taxon>
        <taxon>Basidiomycota</taxon>
        <taxon>Agaricomycotina</taxon>
        <taxon>Agaricomycetes</taxon>
        <taxon>Polyporales</taxon>
        <taxon>Phanerochaetaceae</taxon>
        <taxon>Phanerochaete</taxon>
    </lineage>
</organism>
<evidence type="ECO:0000313" key="2">
    <source>
        <dbReference type="Proteomes" id="UP000703269"/>
    </source>
</evidence>
<protein>
    <submittedName>
        <fullName evidence="1">Uncharacterized protein</fullName>
    </submittedName>
</protein>
<sequence>MMARLYIAHITEEVKRITKFVQNPEEAAASCSEYVNFTFYCELWWRKMAEGYTEIRAASVTIADLERSWESYVTAQNFEGTAYSKFSVQPEDITRYTVVLQNLVEKIHNSGTGELWYNLDIGEKEWDPM</sequence>
<keyword evidence="2" id="KW-1185">Reference proteome</keyword>
<dbReference type="Proteomes" id="UP000703269">
    <property type="component" value="Unassembled WGS sequence"/>
</dbReference>
<comment type="caution">
    <text evidence="1">The sequence shown here is derived from an EMBL/GenBank/DDBJ whole genome shotgun (WGS) entry which is preliminary data.</text>
</comment>
<accession>A0A9P3GFI0</accession>
<reference evidence="1 2" key="1">
    <citation type="submission" date="2021-08" db="EMBL/GenBank/DDBJ databases">
        <title>Draft Genome Sequence of Phanerochaete sordida strain YK-624.</title>
        <authorList>
            <person name="Mori T."/>
            <person name="Dohra H."/>
            <person name="Suzuki T."/>
            <person name="Kawagishi H."/>
            <person name="Hirai H."/>
        </authorList>
    </citation>
    <scope>NUCLEOTIDE SEQUENCE [LARGE SCALE GENOMIC DNA]</scope>
    <source>
        <strain evidence="1 2">YK-624</strain>
    </source>
</reference>
<proteinExistence type="predicted"/>